<keyword evidence="2" id="KW-1185">Reference proteome</keyword>
<dbReference type="RefSeq" id="WP_388053060.1">
    <property type="nucleotide sequence ID" value="NZ_JBHUDT010000001.1"/>
</dbReference>
<dbReference type="EMBL" id="JBHULK010000001">
    <property type="protein sequence ID" value="MFD2534228.1"/>
    <property type="molecule type" value="Genomic_DNA"/>
</dbReference>
<organism evidence="1 2">
    <name type="scientific">Gelatiniphilus marinus</name>
    <dbReference type="NCBI Taxonomy" id="1759464"/>
    <lineage>
        <taxon>Bacteria</taxon>
        <taxon>Pseudomonadati</taxon>
        <taxon>Bacteroidota</taxon>
        <taxon>Flavobacteriia</taxon>
        <taxon>Flavobacteriales</taxon>
        <taxon>Flavobacteriaceae</taxon>
        <taxon>Gelatiniphilus</taxon>
    </lineage>
</organism>
<dbReference type="Proteomes" id="UP001597441">
    <property type="component" value="Unassembled WGS sequence"/>
</dbReference>
<evidence type="ECO:0000313" key="2">
    <source>
        <dbReference type="Proteomes" id="UP001597441"/>
    </source>
</evidence>
<protein>
    <submittedName>
        <fullName evidence="1">Uncharacterized protein</fullName>
    </submittedName>
</protein>
<gene>
    <name evidence="1" type="ORF">ACFSQS_03845</name>
</gene>
<name>A0ABW5JN65_9FLAO</name>
<reference evidence="2" key="1">
    <citation type="journal article" date="2019" name="Int. J. Syst. Evol. Microbiol.">
        <title>The Global Catalogue of Microorganisms (GCM) 10K type strain sequencing project: providing services to taxonomists for standard genome sequencing and annotation.</title>
        <authorList>
            <consortium name="The Broad Institute Genomics Platform"/>
            <consortium name="The Broad Institute Genome Sequencing Center for Infectious Disease"/>
            <person name="Wu L."/>
            <person name="Ma J."/>
        </authorList>
    </citation>
    <scope>NUCLEOTIDE SEQUENCE [LARGE SCALE GENOMIC DNA]</scope>
    <source>
        <strain evidence="2">KCTC 42903</strain>
    </source>
</reference>
<comment type="caution">
    <text evidence="1">The sequence shown here is derived from an EMBL/GenBank/DDBJ whole genome shotgun (WGS) entry which is preliminary data.</text>
</comment>
<proteinExistence type="predicted"/>
<evidence type="ECO:0000313" key="1">
    <source>
        <dbReference type="EMBL" id="MFD2534228.1"/>
    </source>
</evidence>
<accession>A0ABW5JN65</accession>
<sequence length="142" mass="16098">MKIMESDFSKHIIKSVQKDLGNIYFFNRIAVVEFNEGVHVDINNSEEIFDELHTFFGTSEPFGVIANRTNSYSVKVLDAELFRKKARNLCGYGVVSYNLAGKMNAETENMFCLSDDICFNSIPDALNSVYHKVKNCSSFSLN</sequence>